<keyword evidence="3 5" id="KW-0378">Hydrolase</keyword>
<comment type="similarity">
    <text evidence="5">Belongs to the tannase family.</text>
</comment>
<reference evidence="6" key="2">
    <citation type="submission" date="2023-01" db="EMBL/GenBank/DDBJ databases">
        <authorList>
            <person name="Petersen C."/>
        </authorList>
    </citation>
    <scope>NUCLEOTIDE SEQUENCE</scope>
    <source>
        <strain evidence="6">IBT 17514</strain>
    </source>
</reference>
<accession>A0AAD6MQ36</accession>
<evidence type="ECO:0000256" key="4">
    <source>
        <dbReference type="ARBA" id="ARBA00023157"/>
    </source>
</evidence>
<dbReference type="InterPro" id="IPR011118">
    <property type="entry name" value="Tannase/feruloyl_esterase"/>
</dbReference>
<dbReference type="Pfam" id="PF07519">
    <property type="entry name" value="Tannase"/>
    <property type="match status" value="1"/>
</dbReference>
<dbReference type="Proteomes" id="UP001215712">
    <property type="component" value="Unassembled WGS sequence"/>
</dbReference>
<keyword evidence="4" id="KW-1015">Disulfide bond</keyword>
<protein>
    <recommendedName>
        <fullName evidence="5">Carboxylic ester hydrolase</fullName>
        <ecNumber evidence="5">3.1.1.-</ecNumber>
    </recommendedName>
</protein>
<dbReference type="AlphaFoldDB" id="A0AAD6MQ36"/>
<keyword evidence="2" id="KW-0732">Signal</keyword>
<dbReference type="PANTHER" id="PTHR33938">
    <property type="entry name" value="FERULOYL ESTERASE B-RELATED"/>
    <property type="match status" value="1"/>
</dbReference>
<name>A0AAD6MQ36_9EURO</name>
<comment type="caution">
    <text evidence="6">The sequence shown here is derived from an EMBL/GenBank/DDBJ whole genome shotgun (WGS) entry which is preliminary data.</text>
</comment>
<organism evidence="6 7">
    <name type="scientific">Penicillium malachiteum</name>
    <dbReference type="NCBI Taxonomy" id="1324776"/>
    <lineage>
        <taxon>Eukaryota</taxon>
        <taxon>Fungi</taxon>
        <taxon>Dikarya</taxon>
        <taxon>Ascomycota</taxon>
        <taxon>Pezizomycotina</taxon>
        <taxon>Eurotiomycetes</taxon>
        <taxon>Eurotiomycetidae</taxon>
        <taxon>Eurotiales</taxon>
        <taxon>Aspergillaceae</taxon>
        <taxon>Penicillium</taxon>
    </lineage>
</organism>
<reference evidence="6" key="1">
    <citation type="journal article" date="2023" name="IMA Fungus">
        <title>Comparative genomic study of the Penicillium genus elucidates a diverse pangenome and 15 lateral gene transfer events.</title>
        <authorList>
            <person name="Petersen C."/>
            <person name="Sorensen T."/>
            <person name="Nielsen M.R."/>
            <person name="Sondergaard T.E."/>
            <person name="Sorensen J.L."/>
            <person name="Fitzpatrick D.A."/>
            <person name="Frisvad J.C."/>
            <person name="Nielsen K.L."/>
        </authorList>
    </citation>
    <scope>NUCLEOTIDE SEQUENCE</scope>
    <source>
        <strain evidence="6">IBT 17514</strain>
    </source>
</reference>
<evidence type="ECO:0000256" key="2">
    <source>
        <dbReference type="ARBA" id="ARBA00022729"/>
    </source>
</evidence>
<dbReference type="EMBL" id="JAQJAN010000023">
    <property type="protein sequence ID" value="KAJ5703265.1"/>
    <property type="molecule type" value="Genomic_DNA"/>
</dbReference>
<evidence type="ECO:0000256" key="3">
    <source>
        <dbReference type="ARBA" id="ARBA00022801"/>
    </source>
</evidence>
<keyword evidence="7" id="KW-1185">Reference proteome</keyword>
<dbReference type="EC" id="3.1.1.-" evidence="5"/>
<evidence type="ECO:0000256" key="5">
    <source>
        <dbReference type="RuleBase" id="RU361238"/>
    </source>
</evidence>
<evidence type="ECO:0000256" key="1">
    <source>
        <dbReference type="ARBA" id="ARBA00022487"/>
    </source>
</evidence>
<proteinExistence type="inferred from homology"/>
<keyword evidence="1" id="KW-0719">Serine esterase</keyword>
<evidence type="ECO:0000313" key="6">
    <source>
        <dbReference type="EMBL" id="KAJ5703265.1"/>
    </source>
</evidence>
<gene>
    <name evidence="6" type="ORF">N7493_011654</name>
</gene>
<evidence type="ECO:0000313" key="7">
    <source>
        <dbReference type="Proteomes" id="UP001215712"/>
    </source>
</evidence>
<dbReference type="GO" id="GO:0052689">
    <property type="term" value="F:carboxylic ester hydrolase activity"/>
    <property type="evidence" value="ECO:0007669"/>
    <property type="project" value="UniProtKB-KW"/>
</dbReference>
<sequence>MMYKEGLTILARRAVKTGIMPMDRILRAICADLSNLTKLGFGKRASDTEPAQNGTVSAEGVAAAQKIVDGLHDSKGRRAYISYQMGAAFDDAETSYDSTTGEWGLDIAGTGGEWVARFLELYDEDNLSLLEGVTYDTLVGWMKKGMTRYMDSLQTTIPDLTEFYENGGKIIHFHGEQDPSIPTGSSVQYYNSVRDTMYPGKSYSSSTKALQDWYRLFLVPGAADCALNDDEPNGTFPQTNLKVMSLWVKQGIVPHTLNATILQGEYEGDNE</sequence>
<dbReference type="PANTHER" id="PTHR33938:SF7">
    <property type="entry name" value="CARBOXYLIC ESTER HYDROLASE"/>
    <property type="match status" value="1"/>
</dbReference>